<keyword evidence="8" id="KW-1185">Reference proteome</keyword>
<comment type="subcellular location">
    <subcellularLocation>
        <location evidence="1">Membrane</location>
    </subcellularLocation>
</comment>
<evidence type="ECO:0000256" key="4">
    <source>
        <dbReference type="ARBA" id="ARBA00023136"/>
    </source>
</evidence>
<evidence type="ECO:0000256" key="3">
    <source>
        <dbReference type="ARBA" id="ARBA00022989"/>
    </source>
</evidence>
<evidence type="ECO:0000256" key="2">
    <source>
        <dbReference type="ARBA" id="ARBA00022692"/>
    </source>
</evidence>
<dbReference type="AlphaFoldDB" id="A0A072P8S3"/>
<dbReference type="InterPro" id="IPR050618">
    <property type="entry name" value="Ubq-SigPath_Reg"/>
</dbReference>
<dbReference type="Pfam" id="PF00622">
    <property type="entry name" value="SPRY"/>
    <property type="match status" value="1"/>
</dbReference>
<keyword evidence="4" id="KW-0472">Membrane</keyword>
<organism evidence="7 8">
    <name type="scientific">Exophiala aquamarina CBS 119918</name>
    <dbReference type="NCBI Taxonomy" id="1182545"/>
    <lineage>
        <taxon>Eukaryota</taxon>
        <taxon>Fungi</taxon>
        <taxon>Dikarya</taxon>
        <taxon>Ascomycota</taxon>
        <taxon>Pezizomycotina</taxon>
        <taxon>Eurotiomycetes</taxon>
        <taxon>Chaetothyriomycetidae</taxon>
        <taxon>Chaetothyriales</taxon>
        <taxon>Herpotrichiellaceae</taxon>
        <taxon>Exophiala</taxon>
    </lineage>
</organism>
<dbReference type="InterPro" id="IPR035780">
    <property type="entry name" value="SPRY_Ssh4-like"/>
</dbReference>
<evidence type="ECO:0000313" key="7">
    <source>
        <dbReference type="EMBL" id="KEF56514.1"/>
    </source>
</evidence>
<dbReference type="RefSeq" id="XP_013259104.1">
    <property type="nucleotide sequence ID" value="XM_013403650.1"/>
</dbReference>
<dbReference type="InterPro" id="IPR003877">
    <property type="entry name" value="SPRY_dom"/>
</dbReference>
<dbReference type="Proteomes" id="UP000027920">
    <property type="component" value="Unassembled WGS sequence"/>
</dbReference>
<feature type="domain" description="SPRY" evidence="6">
    <location>
        <begin position="236"/>
        <end position="315"/>
    </location>
</feature>
<gene>
    <name evidence="7" type="ORF">A1O9_06701</name>
</gene>
<dbReference type="OrthoDB" id="25503at2759"/>
<sequence length="391" mass="42595">MGLFSSLKGKLDVGVDDPAQQPSRENSAHDGWSATQEKRRLFGRGGNTQSSKSEQYVPPSGPPPSHRTQGKGEGTAGFSPPPGPPPSHSKHEQDTYAPPPGPPPSQSTNPPPYHDWTVIPDTALLPPPPALPQDYSPTNNASYDSAERAHAWCASNPLYTPSIPSSELYALATAGLLSLEAPPPQLWTGSQLRQASPSSYHVKTVKKQQDAIILSTIPLYFAAKDHPFLTERPKTIYFEIRIVNIADANSGIALGFAGKPYPPWRLPGWHRASLGVHGDDGRRFVHDPWGGRDFVAAFQAGETIGIGMTFSTEELRLPGAEGRVKTRVFVTRGGKRADRDGWDVDEERDERDEGVDGLMGEADLYPAIGVFGGVEFEINLGREGWLWRPRD</sequence>
<dbReference type="VEuPathDB" id="FungiDB:A1O9_06701"/>
<protein>
    <recommendedName>
        <fullName evidence="6">SPRY domain-containing protein</fullName>
    </recommendedName>
</protein>
<dbReference type="HOGENOM" id="CLU_026654_0_0_1"/>
<evidence type="ECO:0000256" key="1">
    <source>
        <dbReference type="ARBA" id="ARBA00004370"/>
    </source>
</evidence>
<evidence type="ECO:0000256" key="5">
    <source>
        <dbReference type="SAM" id="MobiDB-lite"/>
    </source>
</evidence>
<comment type="caution">
    <text evidence="7">The sequence shown here is derived from an EMBL/GenBank/DDBJ whole genome shotgun (WGS) entry which is preliminary data.</text>
</comment>
<proteinExistence type="predicted"/>
<accession>A0A072P8S3</accession>
<keyword evidence="2" id="KW-0812">Transmembrane</keyword>
<name>A0A072P8S3_9EURO</name>
<dbReference type="STRING" id="1182545.A0A072P8S3"/>
<dbReference type="GO" id="GO:0016020">
    <property type="term" value="C:membrane"/>
    <property type="evidence" value="ECO:0007669"/>
    <property type="project" value="UniProtKB-SubCell"/>
</dbReference>
<reference evidence="7 8" key="1">
    <citation type="submission" date="2013-03" db="EMBL/GenBank/DDBJ databases">
        <title>The Genome Sequence of Exophiala aquamarina CBS 119918.</title>
        <authorList>
            <consortium name="The Broad Institute Genomics Platform"/>
            <person name="Cuomo C."/>
            <person name="de Hoog S."/>
            <person name="Gorbushina A."/>
            <person name="Walker B."/>
            <person name="Young S.K."/>
            <person name="Zeng Q."/>
            <person name="Gargeya S."/>
            <person name="Fitzgerald M."/>
            <person name="Haas B."/>
            <person name="Abouelleil A."/>
            <person name="Allen A.W."/>
            <person name="Alvarado L."/>
            <person name="Arachchi H.M."/>
            <person name="Berlin A.M."/>
            <person name="Chapman S.B."/>
            <person name="Gainer-Dewar J."/>
            <person name="Goldberg J."/>
            <person name="Griggs A."/>
            <person name="Gujja S."/>
            <person name="Hansen M."/>
            <person name="Howarth C."/>
            <person name="Imamovic A."/>
            <person name="Ireland A."/>
            <person name="Larimer J."/>
            <person name="McCowan C."/>
            <person name="Murphy C."/>
            <person name="Pearson M."/>
            <person name="Poon T.W."/>
            <person name="Priest M."/>
            <person name="Roberts A."/>
            <person name="Saif S."/>
            <person name="Shea T."/>
            <person name="Sisk P."/>
            <person name="Sykes S."/>
            <person name="Wortman J."/>
            <person name="Nusbaum C."/>
            <person name="Birren B."/>
        </authorList>
    </citation>
    <scope>NUCLEOTIDE SEQUENCE [LARGE SCALE GENOMIC DNA]</scope>
    <source>
        <strain evidence="7 8">CBS 119918</strain>
    </source>
</reference>
<dbReference type="PANTHER" id="PTHR12864">
    <property type="entry name" value="RAN BINDING PROTEIN 9-RELATED"/>
    <property type="match status" value="1"/>
</dbReference>
<feature type="region of interest" description="Disordered" evidence="5">
    <location>
        <begin position="1"/>
        <end position="142"/>
    </location>
</feature>
<dbReference type="InterPro" id="IPR043136">
    <property type="entry name" value="B30.2/SPRY_sf"/>
</dbReference>
<evidence type="ECO:0000259" key="6">
    <source>
        <dbReference type="Pfam" id="PF00622"/>
    </source>
</evidence>
<evidence type="ECO:0000313" key="8">
    <source>
        <dbReference type="Proteomes" id="UP000027920"/>
    </source>
</evidence>
<keyword evidence="3" id="KW-1133">Transmembrane helix</keyword>
<dbReference type="EMBL" id="AMGV01000005">
    <property type="protein sequence ID" value="KEF56514.1"/>
    <property type="molecule type" value="Genomic_DNA"/>
</dbReference>
<feature type="compositionally biased region" description="Pro residues" evidence="5">
    <location>
        <begin position="97"/>
        <end position="113"/>
    </location>
</feature>
<dbReference type="Gene3D" id="2.60.120.920">
    <property type="match status" value="1"/>
</dbReference>
<dbReference type="GeneID" id="25281618"/>
<dbReference type="CDD" id="cd12910">
    <property type="entry name" value="SPRY_SSH4_like"/>
    <property type="match status" value="1"/>
</dbReference>